<dbReference type="PRINTS" id="PR00081">
    <property type="entry name" value="GDHRDH"/>
</dbReference>
<dbReference type="PANTHER" id="PTHR43943">
    <property type="entry name" value="DEHYDROGENASE/REDUCTASE (SDR FAMILY) MEMBER 4"/>
    <property type="match status" value="1"/>
</dbReference>
<organism evidence="3 4">
    <name type="scientific">Novosphingobium lindaniclasticum LE124</name>
    <dbReference type="NCBI Taxonomy" id="1096930"/>
    <lineage>
        <taxon>Bacteria</taxon>
        <taxon>Pseudomonadati</taxon>
        <taxon>Pseudomonadota</taxon>
        <taxon>Alphaproteobacteria</taxon>
        <taxon>Sphingomonadales</taxon>
        <taxon>Sphingomonadaceae</taxon>
        <taxon>Novosphingobium</taxon>
    </lineage>
</organism>
<comment type="caution">
    <text evidence="3">The sequence shown here is derived from an EMBL/GenBank/DDBJ whole genome shotgun (WGS) entry which is preliminary data.</text>
</comment>
<gene>
    <name evidence="3" type="ORF">L284_04020</name>
</gene>
<dbReference type="InterPro" id="IPR036291">
    <property type="entry name" value="NAD(P)-bd_dom_sf"/>
</dbReference>
<sequence>MAPRPPSSDNPCTKQRAKAEEQAAMDLGLKGKKVILTGGSRGIGRAALEIFAEEGCDIAFFSRNAEQVRETAETLSRHGGTVIGEALDMLDHGAYVDWLKSAAERLGGCDVFVPGASASGSGATGDWEACFAADIKGTVLGCETLQPWLEKSGTGAIVIMASTAGTETFIVPQAYNAMKAALIAYSGQFSQMVGPLGIRVNCVSPGPIKFPGGNWEAIGEAMPELYQATEAAFALGRWGGPEEVARTIVFLASPASSYTTGTNVVVDGGYTKRVQF</sequence>
<dbReference type="FunFam" id="3.40.50.720:FF:000084">
    <property type="entry name" value="Short-chain dehydrogenase reductase"/>
    <property type="match status" value="1"/>
</dbReference>
<dbReference type="PATRIC" id="fig|1096930.3.peg.792"/>
<evidence type="ECO:0000313" key="4">
    <source>
        <dbReference type="Proteomes" id="UP000015527"/>
    </source>
</evidence>
<keyword evidence="2" id="KW-0560">Oxidoreductase</keyword>
<dbReference type="Gene3D" id="3.40.50.720">
    <property type="entry name" value="NAD(P)-binding Rossmann-like Domain"/>
    <property type="match status" value="1"/>
</dbReference>
<protein>
    <recommendedName>
        <fullName evidence="5">3-ketoacyl-ACP reductase</fullName>
    </recommendedName>
</protein>
<dbReference type="eggNOG" id="COG1028">
    <property type="taxonomic scope" value="Bacteria"/>
</dbReference>
<evidence type="ECO:0008006" key="5">
    <source>
        <dbReference type="Google" id="ProtNLM"/>
    </source>
</evidence>
<comment type="similarity">
    <text evidence="1">Belongs to the short-chain dehydrogenases/reductases (SDR) family.</text>
</comment>
<dbReference type="AlphaFoldDB" id="T0J9V7"/>
<keyword evidence="4" id="KW-1185">Reference proteome</keyword>
<evidence type="ECO:0000313" key="3">
    <source>
        <dbReference type="EMBL" id="EQB18739.1"/>
    </source>
</evidence>
<dbReference type="CDD" id="cd05233">
    <property type="entry name" value="SDR_c"/>
    <property type="match status" value="1"/>
</dbReference>
<evidence type="ECO:0000256" key="2">
    <source>
        <dbReference type="ARBA" id="ARBA00023002"/>
    </source>
</evidence>
<dbReference type="InterPro" id="IPR002347">
    <property type="entry name" value="SDR_fam"/>
</dbReference>
<dbReference type="GO" id="GO:0016491">
    <property type="term" value="F:oxidoreductase activity"/>
    <property type="evidence" value="ECO:0007669"/>
    <property type="project" value="UniProtKB-KW"/>
</dbReference>
<dbReference type="Pfam" id="PF13561">
    <property type="entry name" value="adh_short_C2"/>
    <property type="match status" value="1"/>
</dbReference>
<proteinExistence type="inferred from homology"/>
<dbReference type="SUPFAM" id="SSF51735">
    <property type="entry name" value="NAD(P)-binding Rossmann-fold domains"/>
    <property type="match status" value="1"/>
</dbReference>
<evidence type="ECO:0000256" key="1">
    <source>
        <dbReference type="ARBA" id="ARBA00006484"/>
    </source>
</evidence>
<dbReference type="PANTHER" id="PTHR43943:SF17">
    <property type="entry name" value="3-PHENYLPROPIONATE-DIHYDRODIOL_CINNAMIC ACID-DIHYDRODIOL DEHYDROGENASE"/>
    <property type="match status" value="1"/>
</dbReference>
<name>T0J9V7_9SPHN</name>
<reference evidence="3 4" key="1">
    <citation type="journal article" date="2013" name="Genome Announc.">
        <title>Genome Sequence of Novosphingobium lindaniclasticum LE124T, Isolated from a Hexachlorocyclohexane Dumpsite.</title>
        <authorList>
            <person name="Saxena A."/>
            <person name="Nayyar N."/>
            <person name="Sangwan N."/>
            <person name="Kumari R."/>
            <person name="Khurana J.P."/>
            <person name="Lal R."/>
        </authorList>
    </citation>
    <scope>NUCLEOTIDE SEQUENCE [LARGE SCALE GENOMIC DNA]</scope>
    <source>
        <strain evidence="3 4">LE124</strain>
    </source>
</reference>
<dbReference type="EMBL" id="ATHL01000034">
    <property type="protein sequence ID" value="EQB18739.1"/>
    <property type="molecule type" value="Genomic_DNA"/>
</dbReference>
<accession>T0J9V7</accession>
<dbReference type="Proteomes" id="UP000015527">
    <property type="component" value="Unassembled WGS sequence"/>
</dbReference>